<dbReference type="OrthoDB" id="1654346at2"/>
<dbReference type="PIRSF" id="PIRSF026508">
    <property type="entry name" value="TelA"/>
    <property type="match status" value="1"/>
</dbReference>
<proteinExistence type="inferred from homology"/>
<comment type="caution">
    <text evidence="4">The sequence shown here is derived from an EMBL/GenBank/DDBJ whole genome shotgun (WGS) entry which is preliminary data.</text>
</comment>
<evidence type="ECO:0000256" key="1">
    <source>
        <dbReference type="ARBA" id="ARBA00005541"/>
    </source>
</evidence>
<evidence type="ECO:0000256" key="2">
    <source>
        <dbReference type="PIRNR" id="PIRNR026508"/>
    </source>
</evidence>
<dbReference type="PANTHER" id="PTHR38432">
    <property type="entry name" value="TELA-LIKE PROTEIN SAOUHSC_01408"/>
    <property type="match status" value="1"/>
</dbReference>
<comment type="similarity">
    <text evidence="1 2">Belongs to the TelA family.</text>
</comment>
<keyword evidence="5" id="KW-1185">Reference proteome</keyword>
<sequence>MTDQPAPTDAAAAVAPLAPPQPTATLTLAPPAPTTAVSETAAPKMAPQVPEAAIAGLDAKVDGYLEALLQAQAKSPTFEAKAADVRTMGDDEIRRAAESSNRLLKTPVKALTDGGLSEGSKVSKTLLDLRRTVEDLDPGQAKGGKKVLGMIPFGDRITDYFRKYQSAQSHLDGILHALRSGQDELQRDNVALNLEKQNLWDSMGRLNQYVYIAERLDARLTAQIATLEATDPEKATALKQDVLFYVRQKHQDLLTQLAVSIQNYLAIDIVIKNNLELIKGVDRASTTTISALRTAVIVAQALGNQKLVLDQITALNTTTSNLIQSTSEMLRDNSVAIQQQAASATIGLPQLQAAFANIYQTMDAIDTYKVQALDTMSQTIGVLESEVGKSRAYLERVNRANPQVQMGSLDLGR</sequence>
<dbReference type="InterPro" id="IPR008863">
    <property type="entry name" value="Toxic_anion-R_TelA"/>
</dbReference>
<protein>
    <submittedName>
        <fullName evidence="4">Uncharacterized protein YaaN involved in tellurite resistance</fullName>
    </submittedName>
</protein>
<evidence type="ECO:0000256" key="3">
    <source>
        <dbReference type="SAM" id="MobiDB-lite"/>
    </source>
</evidence>
<evidence type="ECO:0000313" key="4">
    <source>
        <dbReference type="EMBL" id="TQJ07541.1"/>
    </source>
</evidence>
<dbReference type="EMBL" id="VFMN01000001">
    <property type="protein sequence ID" value="TQJ07541.1"/>
    <property type="molecule type" value="Genomic_DNA"/>
</dbReference>
<reference evidence="4 5" key="1">
    <citation type="submission" date="2019-06" db="EMBL/GenBank/DDBJ databases">
        <title>Sequencing the genomes of 1000 actinobacteria strains.</title>
        <authorList>
            <person name="Klenk H.-P."/>
        </authorList>
    </citation>
    <scope>NUCLEOTIDE SEQUENCE [LARGE SCALE GENOMIC DNA]</scope>
    <source>
        <strain evidence="4 5">DSM 18607</strain>
    </source>
</reference>
<dbReference type="AlphaFoldDB" id="A0A542DWS4"/>
<dbReference type="Proteomes" id="UP000317893">
    <property type="component" value="Unassembled WGS sequence"/>
</dbReference>
<gene>
    <name evidence="4" type="ORF">FB458_0606</name>
</gene>
<feature type="compositionally biased region" description="Low complexity" evidence="3">
    <location>
        <begin position="1"/>
        <end position="16"/>
    </location>
</feature>
<dbReference type="Pfam" id="PF05816">
    <property type="entry name" value="TelA"/>
    <property type="match status" value="1"/>
</dbReference>
<dbReference type="PANTHER" id="PTHR38432:SF1">
    <property type="entry name" value="TELA-LIKE PROTEIN SAOUHSC_01408"/>
    <property type="match status" value="1"/>
</dbReference>
<name>A0A542DWS4_9MICO</name>
<feature type="region of interest" description="Disordered" evidence="3">
    <location>
        <begin position="1"/>
        <end position="28"/>
    </location>
</feature>
<evidence type="ECO:0000313" key="5">
    <source>
        <dbReference type="Proteomes" id="UP000317893"/>
    </source>
</evidence>
<organism evidence="4 5">
    <name type="scientific">Lapillicoccus jejuensis</name>
    <dbReference type="NCBI Taxonomy" id="402171"/>
    <lineage>
        <taxon>Bacteria</taxon>
        <taxon>Bacillati</taxon>
        <taxon>Actinomycetota</taxon>
        <taxon>Actinomycetes</taxon>
        <taxon>Micrococcales</taxon>
        <taxon>Intrasporangiaceae</taxon>
        <taxon>Lapillicoccus</taxon>
    </lineage>
</organism>
<accession>A0A542DWS4</accession>
<dbReference type="RefSeq" id="WP_141846648.1">
    <property type="nucleotide sequence ID" value="NZ_BAAAPR010000006.1"/>
</dbReference>